<feature type="transmembrane region" description="Helical" evidence="1">
    <location>
        <begin position="30"/>
        <end position="54"/>
    </location>
</feature>
<dbReference type="OrthoDB" id="5866644at2759"/>
<keyword evidence="1" id="KW-1133">Transmembrane helix</keyword>
<evidence type="ECO:0000313" key="3">
    <source>
        <dbReference type="Proteomes" id="UP000050761"/>
    </source>
</evidence>
<evidence type="ECO:0000256" key="1">
    <source>
        <dbReference type="SAM" id="Phobius"/>
    </source>
</evidence>
<protein>
    <submittedName>
        <fullName evidence="4">Small integral membrane protein 7</fullName>
    </submittedName>
</protein>
<gene>
    <name evidence="2" type="ORF">HPBE_LOCUS1243</name>
</gene>
<evidence type="ECO:0000313" key="2">
    <source>
        <dbReference type="EMBL" id="VDO19625.1"/>
    </source>
</evidence>
<dbReference type="WBParaSite" id="HPBE_0000124201-mRNA-1">
    <property type="protein sequence ID" value="HPBE_0000124201-mRNA-1"/>
    <property type="gene ID" value="HPBE_0000124201"/>
</dbReference>
<keyword evidence="1" id="KW-0472">Membrane</keyword>
<dbReference type="Proteomes" id="UP000050761">
    <property type="component" value="Unassembled WGS sequence"/>
</dbReference>
<accession>A0A183F500</accession>
<evidence type="ECO:0000313" key="4">
    <source>
        <dbReference type="WBParaSite" id="HPBE_0000124201-mRNA-1"/>
    </source>
</evidence>
<dbReference type="AlphaFoldDB" id="A0A183F500"/>
<reference evidence="4" key="2">
    <citation type="submission" date="2019-09" db="UniProtKB">
        <authorList>
            <consortium name="WormBaseParasite"/>
        </authorList>
    </citation>
    <scope>IDENTIFICATION</scope>
</reference>
<keyword evidence="3" id="KW-1185">Reference proteome</keyword>
<organism evidence="3 4">
    <name type="scientific">Heligmosomoides polygyrus</name>
    <name type="common">Parasitic roundworm</name>
    <dbReference type="NCBI Taxonomy" id="6339"/>
    <lineage>
        <taxon>Eukaryota</taxon>
        <taxon>Metazoa</taxon>
        <taxon>Ecdysozoa</taxon>
        <taxon>Nematoda</taxon>
        <taxon>Chromadorea</taxon>
        <taxon>Rhabditida</taxon>
        <taxon>Rhabditina</taxon>
        <taxon>Rhabditomorpha</taxon>
        <taxon>Strongyloidea</taxon>
        <taxon>Heligmosomidae</taxon>
        <taxon>Heligmosomoides</taxon>
    </lineage>
</organism>
<accession>A0A3P7X1F2</accession>
<name>A0A183F500_HELPZ</name>
<reference evidence="2 3" key="1">
    <citation type="submission" date="2018-11" db="EMBL/GenBank/DDBJ databases">
        <authorList>
            <consortium name="Pathogen Informatics"/>
        </authorList>
    </citation>
    <scope>NUCLEOTIDE SEQUENCE [LARGE SCALE GENOMIC DNA]</scope>
</reference>
<dbReference type="EMBL" id="UZAH01001270">
    <property type="protein sequence ID" value="VDO19625.1"/>
    <property type="molecule type" value="Genomic_DNA"/>
</dbReference>
<sequence length="107" mass="12304">MGLVENLWGKFTGFPCLPEWDPPEPLDDEMFILLISLALLVITLFLPALILLLLGGYKRSHRQRTFEKHPTGDPTQMDHIFDRDGCYRQSRFEGMLVSTGFLTSLFM</sequence>
<keyword evidence="1" id="KW-0812">Transmembrane</keyword>
<proteinExistence type="predicted"/>